<dbReference type="EMBL" id="VEPZ02001191">
    <property type="protein sequence ID" value="KAE8688316.1"/>
    <property type="molecule type" value="Genomic_DNA"/>
</dbReference>
<comment type="caution">
    <text evidence="5">The sequence shown here is derived from an EMBL/GenBank/DDBJ whole genome shotgun (WGS) entry which is preliminary data.</text>
</comment>
<keyword evidence="3" id="KW-0342">GTP-binding</keyword>
<dbReference type="Proteomes" id="UP000436088">
    <property type="component" value="Unassembled WGS sequence"/>
</dbReference>
<dbReference type="GO" id="GO:0007188">
    <property type="term" value="P:adenylate cyclase-modulating G protein-coupled receptor signaling pathway"/>
    <property type="evidence" value="ECO:0007669"/>
    <property type="project" value="TreeGrafter"/>
</dbReference>
<dbReference type="AlphaFoldDB" id="A0A6A2Z9V8"/>
<protein>
    <submittedName>
        <fullName evidence="5">Uncharacterized protein</fullName>
    </submittedName>
</protein>
<dbReference type="GO" id="GO:0005525">
    <property type="term" value="F:GTP binding"/>
    <property type="evidence" value="ECO:0007669"/>
    <property type="project" value="UniProtKB-KW"/>
</dbReference>
<dbReference type="PANTHER" id="PTHR10218">
    <property type="entry name" value="GTP-BINDING PROTEIN ALPHA SUBUNIT"/>
    <property type="match status" value="1"/>
</dbReference>
<keyword evidence="1" id="KW-0677">Repeat</keyword>
<dbReference type="GO" id="GO:0001664">
    <property type="term" value="F:G protein-coupled receptor binding"/>
    <property type="evidence" value="ECO:0007669"/>
    <property type="project" value="TreeGrafter"/>
</dbReference>
<dbReference type="GO" id="GO:0005834">
    <property type="term" value="C:heterotrimeric G-protein complex"/>
    <property type="evidence" value="ECO:0007669"/>
    <property type="project" value="TreeGrafter"/>
</dbReference>
<dbReference type="SUPFAM" id="SSF48371">
    <property type="entry name" value="ARM repeat"/>
    <property type="match status" value="1"/>
</dbReference>
<feature type="repeat" description="ARM" evidence="4">
    <location>
        <begin position="283"/>
        <end position="325"/>
    </location>
</feature>
<evidence type="ECO:0000256" key="4">
    <source>
        <dbReference type="PROSITE-ProRule" id="PRU00259"/>
    </source>
</evidence>
<evidence type="ECO:0000256" key="2">
    <source>
        <dbReference type="ARBA" id="ARBA00022741"/>
    </source>
</evidence>
<dbReference type="SUPFAM" id="SSF47895">
    <property type="entry name" value="Transducin (alpha subunit), insertion domain"/>
    <property type="match status" value="1"/>
</dbReference>
<dbReference type="Gene3D" id="1.25.10.10">
    <property type="entry name" value="Leucine-rich Repeat Variant"/>
    <property type="match status" value="1"/>
</dbReference>
<dbReference type="GO" id="GO:0031683">
    <property type="term" value="F:G-protein beta/gamma-subunit complex binding"/>
    <property type="evidence" value="ECO:0007669"/>
    <property type="project" value="InterPro"/>
</dbReference>
<dbReference type="InterPro" id="IPR011989">
    <property type="entry name" value="ARM-like"/>
</dbReference>
<gene>
    <name evidence="5" type="ORF">F3Y22_tig00110988pilonHSYRG00331</name>
</gene>
<evidence type="ECO:0000313" key="6">
    <source>
        <dbReference type="Proteomes" id="UP000436088"/>
    </source>
</evidence>
<dbReference type="PANTHER" id="PTHR10218:SF321">
    <property type="entry name" value="EXTRA-LARGE GUANINE NUCLEOTIDE-BINDING PROTEIN 2"/>
    <property type="match status" value="1"/>
</dbReference>
<name>A0A6A2Z9V8_HIBSY</name>
<evidence type="ECO:0000256" key="3">
    <source>
        <dbReference type="ARBA" id="ARBA00023134"/>
    </source>
</evidence>
<reference evidence="5" key="1">
    <citation type="submission" date="2019-09" db="EMBL/GenBank/DDBJ databases">
        <title>Draft genome information of white flower Hibiscus syriacus.</title>
        <authorList>
            <person name="Kim Y.-M."/>
        </authorList>
    </citation>
    <scope>NUCLEOTIDE SEQUENCE [LARGE SCALE GENOMIC DNA]</scope>
    <source>
        <strain evidence="5">YM2019G1</strain>
    </source>
</reference>
<keyword evidence="2" id="KW-0547">Nucleotide-binding</keyword>
<evidence type="ECO:0000256" key="1">
    <source>
        <dbReference type="ARBA" id="ARBA00022737"/>
    </source>
</evidence>
<dbReference type="GO" id="GO:0003924">
    <property type="term" value="F:GTPase activity"/>
    <property type="evidence" value="ECO:0007669"/>
    <property type="project" value="InterPro"/>
</dbReference>
<dbReference type="GO" id="GO:0005737">
    <property type="term" value="C:cytoplasm"/>
    <property type="evidence" value="ECO:0007669"/>
    <property type="project" value="TreeGrafter"/>
</dbReference>
<dbReference type="InterPro" id="IPR000225">
    <property type="entry name" value="Armadillo"/>
</dbReference>
<evidence type="ECO:0000313" key="5">
    <source>
        <dbReference type="EMBL" id="KAE8688316.1"/>
    </source>
</evidence>
<dbReference type="InterPro" id="IPR011025">
    <property type="entry name" value="GproteinA_insert"/>
</dbReference>
<sequence length="331" mass="37119">MVSGNLEVFPVATREYAPFIGELWNDAAFQATYNRRHELEMLPRIATYFLEWAVEILRTDYEPSDMDSFCKSKFFSVNKRNARETFRQITNLLIFLWEIRDMTSNLPDSGSSVDAGELGLCCEPILYPVPGLATGLDVFPLSTVDMSNEAMDLVELIIRQARKAAFDPDPKDKKAVKDLMHILNHFKEGNPPDPIEIRRILDHLGIHEWSSCIAFAGSSGKNRDISRTTMAGSLAEGAIKILAGFLFNELVNGSGEEMNKKAFESQVLTKTSIFHRLYLVESDTIPHLLNMLLSEDLNTQENSIASLLNLSKHSKGKGVIVDNGGKQSFDR</sequence>
<keyword evidence="6" id="KW-1185">Reference proteome</keyword>
<dbReference type="InterPro" id="IPR001019">
    <property type="entry name" value="Gprotein_alpha_su"/>
</dbReference>
<organism evidence="5 6">
    <name type="scientific">Hibiscus syriacus</name>
    <name type="common">Rose of Sharon</name>
    <dbReference type="NCBI Taxonomy" id="106335"/>
    <lineage>
        <taxon>Eukaryota</taxon>
        <taxon>Viridiplantae</taxon>
        <taxon>Streptophyta</taxon>
        <taxon>Embryophyta</taxon>
        <taxon>Tracheophyta</taxon>
        <taxon>Spermatophyta</taxon>
        <taxon>Magnoliopsida</taxon>
        <taxon>eudicotyledons</taxon>
        <taxon>Gunneridae</taxon>
        <taxon>Pentapetalae</taxon>
        <taxon>rosids</taxon>
        <taxon>malvids</taxon>
        <taxon>Malvales</taxon>
        <taxon>Malvaceae</taxon>
        <taxon>Malvoideae</taxon>
        <taxon>Hibiscus</taxon>
    </lineage>
</organism>
<proteinExistence type="predicted"/>
<dbReference type="InterPro" id="IPR016024">
    <property type="entry name" value="ARM-type_fold"/>
</dbReference>
<accession>A0A6A2Z9V8</accession>
<dbReference type="Gene3D" id="1.10.400.10">
    <property type="entry name" value="GI Alpha 1, domain 2-like"/>
    <property type="match status" value="1"/>
</dbReference>
<dbReference type="PROSITE" id="PS50176">
    <property type="entry name" value="ARM_REPEAT"/>
    <property type="match status" value="1"/>
</dbReference>
<dbReference type="Pfam" id="PF00514">
    <property type="entry name" value="Arm"/>
    <property type="match status" value="1"/>
</dbReference>